<dbReference type="Gene3D" id="3.30.2090.10">
    <property type="entry name" value="Multidrug efflux transporter AcrB TolC docking domain, DN and DC subdomains"/>
    <property type="match status" value="2"/>
</dbReference>
<feature type="transmembrane region" description="Helical" evidence="3">
    <location>
        <begin position="1211"/>
        <end position="1229"/>
    </location>
</feature>
<evidence type="ECO:0000313" key="5">
    <source>
        <dbReference type="EMBL" id="MDE5419308.1"/>
    </source>
</evidence>
<feature type="transmembrane region" description="Helical" evidence="3">
    <location>
        <begin position="1144"/>
        <end position="1163"/>
    </location>
</feature>
<feature type="transmembrane region" description="Helical" evidence="3">
    <location>
        <begin position="895"/>
        <end position="914"/>
    </location>
</feature>
<keyword evidence="3" id="KW-0472">Membrane</keyword>
<gene>
    <name evidence="5" type="ORF">L3049_15010</name>
</gene>
<feature type="transmembrane region" description="Helical" evidence="3">
    <location>
        <begin position="330"/>
        <end position="350"/>
    </location>
</feature>
<dbReference type="InterPro" id="IPR003593">
    <property type="entry name" value="AAA+_ATPase"/>
</dbReference>
<sequence length="1572" mass="178048">MNFIIKRKVLIAMLFTGLSMLGYFSYKQLPVELIPNAQLPMLFVQINASQEVDPRYMENQAIIPLEGVVGGLEGVEKISSTAGQQSGRIEISFEQGTNTKYAYLKLTEKVEQAKKDLPQEFFVQVVKFDLEQLSNMFMNLQVRGSGGVDRVRQVAENEIIEKIKSIDGIANTAIFGGREKSIEILLRDDVCKSYGISPSQVRSALNQNNNKRDFAGKVVENNQMHFVNVVSEFTDITDIHELVVKEEGKIKLKDIADIRFGVKEQKSYSRVNGKEAVTIQLTRDAQSNIIDLSDNVIEKIEDLNKELESKDVSIVVQSNTAETMKTNIDLIIELALVGGILAIFILWIFLKNIRLVVAIALAIPISVYTAFNFFYAYDISINTLTLLGMALAIGMLLDNSIVVLENIYRLAAKKIDPDTAVIQGTREVWRSIFAATLTTITVFLPFLFSTNFMVGLLGKHIGVSIISTLLVSLVVALLLIPMITHSFLKRKGKIREVNFENIAYHNRLVQVYMVLLKSCMRFPGRTILGALGLFFVTLLISLGLSMITTEETETKDLNLYVTLPGGTTLDNTDLFIKQVEKKLDSLPEKKDITSQVYEEEAVLTISLVDDYRDIQNLSVPGIKKNILEQLNDLPRASFSWEPPAKARRFGGGGGDFGGDNPFMSMLGLGTQKEKLVIKGQDFDKMLDLSDDIQYYVEQLSSIKNVSVKVPNKRPEMLLELDKQIMAIYDIPVNSVLSELNSFQKEFSSGVKFKHGTDEYDIIIKTQGETEKETRDAKDLRRLRVKGNQGAEFELQNISNLNFTDGLSTIKRTNQEKHLEVEYQFIDEVNDDKDLLTAARVEIDELVERLNLPSGIALEVVHEEDTLGEFGFLFLMAFILIFMILASVFESFTMPIVMMFSIPMAAIGSLLALILTGTSLINANVFTGFIILLGIVVNNGIIMIDYSNVLQKRGYRESRALIMAGLARIRPILITAITTIIALMPLALGRAEYVTQIGVPFAITVIGGLSLSTVLTLVFIPTLYTGLRTSLDWIQGQKTWIKILQASIWLGGTYFIYTEVDSKIWQIIDFLVLLLSVPACIYFISASLRKANEELIAPDEPLHIEIRNLVKIYEWDNRFAREWKSGLKIRERLGLKHSYSTIRDFGGLIWQLPLVAFIFFFIYIHLENEYWLLALSIPFQIMLLFFMAPIIEYKKHQQKEKRNKFARIFINILHKIIYWLMPLLVMAFFYQKYELIGLLSPIAVFWYLALLIKISSDKIYREKININRIKGSFSGIRKIFYRFVLIIPIIGKKKIPFKAVKGVSFDIDNGMFGLLGPNGAGKSTLMRIICGILEQSYGQISINGIDVREKREELQGLIGYLPQEFGMYENMSAWDFLNYMGILKKLNNNKERMERVEYVLKAVHMIDQKDNKIGSFSGGMKQRIGIAQILLHLPRILVVDEPTAGLDPRERIRFRNLLVELSKDRIVIFSTHIIEDVASSCNRVAVMKKGDLKYLGEPVHMAGIADEKVWMLTVSLEEFEILKTEHVIIHHMRDKDQIRVRCLSDENPGYGAVNAKANLEDAYLCLLNEKEEA</sequence>
<evidence type="ECO:0000256" key="1">
    <source>
        <dbReference type="ARBA" id="ARBA00022741"/>
    </source>
</evidence>
<dbReference type="Pfam" id="PF00005">
    <property type="entry name" value="ABC_tran"/>
    <property type="match status" value="1"/>
</dbReference>
<evidence type="ECO:0000256" key="2">
    <source>
        <dbReference type="ARBA" id="ARBA00022840"/>
    </source>
</evidence>
<dbReference type="SMART" id="SM00382">
    <property type="entry name" value="AAA"/>
    <property type="match status" value="1"/>
</dbReference>
<dbReference type="PANTHER" id="PTHR32063:SF0">
    <property type="entry name" value="SWARMING MOTILITY PROTEIN SWRC"/>
    <property type="match status" value="1"/>
</dbReference>
<feature type="transmembrane region" description="Helical" evidence="3">
    <location>
        <begin position="1169"/>
        <end position="1190"/>
    </location>
</feature>
<dbReference type="Gene3D" id="3.30.70.1430">
    <property type="entry name" value="Multidrug efflux transporter AcrB pore domain"/>
    <property type="match status" value="2"/>
</dbReference>
<feature type="transmembrane region" description="Helical" evidence="3">
    <location>
        <begin position="383"/>
        <end position="407"/>
    </location>
</feature>
<keyword evidence="2" id="KW-0067">ATP-binding</keyword>
<keyword evidence="6" id="KW-1185">Reference proteome</keyword>
<dbReference type="Proteomes" id="UP001528920">
    <property type="component" value="Unassembled WGS sequence"/>
</dbReference>
<dbReference type="InterPro" id="IPR017871">
    <property type="entry name" value="ABC_transporter-like_CS"/>
</dbReference>
<dbReference type="SUPFAM" id="SSF52540">
    <property type="entry name" value="P-loop containing nucleoside triphosphate hydrolases"/>
    <property type="match status" value="1"/>
</dbReference>
<dbReference type="Gene3D" id="3.30.70.1320">
    <property type="entry name" value="Multidrug efflux transporter AcrB pore domain like"/>
    <property type="match status" value="1"/>
</dbReference>
<protein>
    <submittedName>
        <fullName evidence="5">Efflux RND transporter permease subunit</fullName>
    </submittedName>
</protein>
<feature type="transmembrane region" description="Helical" evidence="3">
    <location>
        <begin position="460"/>
        <end position="483"/>
    </location>
</feature>
<keyword evidence="3" id="KW-1133">Transmembrane helix</keyword>
<dbReference type="RefSeq" id="WP_275110638.1">
    <property type="nucleotide sequence ID" value="NZ_JAKJSC010000003.1"/>
</dbReference>
<comment type="caution">
    <text evidence="5">The sequence shown here is derived from an EMBL/GenBank/DDBJ whole genome shotgun (WGS) entry which is preliminary data.</text>
</comment>
<reference evidence="5 6" key="1">
    <citation type="submission" date="2022-01" db="EMBL/GenBank/DDBJ databases">
        <title>Labilibaculum sp. nov, a marine bacterium isolated from Antarctica.</title>
        <authorList>
            <person name="Dai W."/>
        </authorList>
    </citation>
    <scope>NUCLEOTIDE SEQUENCE [LARGE SCALE GENOMIC DNA]</scope>
    <source>
        <strain evidence="5 6">DW002</strain>
    </source>
</reference>
<feature type="transmembrane region" description="Helical" evidence="3">
    <location>
        <begin position="355"/>
        <end position="377"/>
    </location>
</feature>
<feature type="domain" description="ABC transporter" evidence="4">
    <location>
        <begin position="1284"/>
        <end position="1513"/>
    </location>
</feature>
<keyword evidence="3" id="KW-0812">Transmembrane</keyword>
<dbReference type="Pfam" id="PF00873">
    <property type="entry name" value="ACR_tran"/>
    <property type="match status" value="1"/>
</dbReference>
<feature type="transmembrane region" description="Helical" evidence="3">
    <location>
        <begin position="527"/>
        <end position="547"/>
    </location>
</feature>
<dbReference type="PROSITE" id="PS00211">
    <property type="entry name" value="ABC_TRANSPORTER_1"/>
    <property type="match status" value="1"/>
</dbReference>
<dbReference type="Gene3D" id="1.20.1640.10">
    <property type="entry name" value="Multidrug efflux transporter AcrB transmembrane domain"/>
    <property type="match status" value="2"/>
</dbReference>
<dbReference type="InterPro" id="IPR001036">
    <property type="entry name" value="Acrflvin-R"/>
</dbReference>
<feature type="transmembrane region" description="Helical" evidence="3">
    <location>
        <begin position="1274"/>
        <end position="1290"/>
    </location>
</feature>
<dbReference type="InterPro" id="IPR027417">
    <property type="entry name" value="P-loop_NTPase"/>
</dbReference>
<dbReference type="Gene3D" id="3.40.50.300">
    <property type="entry name" value="P-loop containing nucleotide triphosphate hydrolases"/>
    <property type="match status" value="1"/>
</dbReference>
<dbReference type="PROSITE" id="PS50893">
    <property type="entry name" value="ABC_TRANSPORTER_2"/>
    <property type="match status" value="1"/>
</dbReference>
<feature type="transmembrane region" description="Helical" evidence="3">
    <location>
        <begin position="999"/>
        <end position="1026"/>
    </location>
</feature>
<organism evidence="5 6">
    <name type="scientific">Paralabilibaculum antarcticum</name>
    <dbReference type="NCBI Taxonomy" id="2912572"/>
    <lineage>
        <taxon>Bacteria</taxon>
        <taxon>Pseudomonadati</taxon>
        <taxon>Bacteroidota</taxon>
        <taxon>Bacteroidia</taxon>
        <taxon>Marinilabiliales</taxon>
        <taxon>Marinifilaceae</taxon>
        <taxon>Paralabilibaculum</taxon>
    </lineage>
</organism>
<feature type="transmembrane region" description="Helical" evidence="3">
    <location>
        <begin position="1235"/>
        <end position="1253"/>
    </location>
</feature>
<dbReference type="SUPFAM" id="SSF82714">
    <property type="entry name" value="Multidrug efflux transporter AcrB TolC docking domain, DN and DC subdomains"/>
    <property type="match status" value="1"/>
</dbReference>
<dbReference type="EMBL" id="JAKJSC010000003">
    <property type="protein sequence ID" value="MDE5419308.1"/>
    <property type="molecule type" value="Genomic_DNA"/>
</dbReference>
<dbReference type="SUPFAM" id="SSF82693">
    <property type="entry name" value="Multidrug efflux transporter AcrB pore domain, PN1, PN2, PC1 and PC2 subdomains"/>
    <property type="match status" value="2"/>
</dbReference>
<feature type="transmembrane region" description="Helical" evidence="3">
    <location>
        <begin position="9"/>
        <end position="26"/>
    </location>
</feature>
<accession>A0ABT5VXS5</accession>
<evidence type="ECO:0000313" key="6">
    <source>
        <dbReference type="Proteomes" id="UP001528920"/>
    </source>
</evidence>
<feature type="transmembrane region" description="Helical" evidence="3">
    <location>
        <begin position="1063"/>
        <end position="1083"/>
    </location>
</feature>
<dbReference type="CDD" id="cd03264">
    <property type="entry name" value="ABC_drug_resistance_like"/>
    <property type="match status" value="1"/>
</dbReference>
<feature type="transmembrane region" description="Helical" evidence="3">
    <location>
        <begin position="428"/>
        <end position="448"/>
    </location>
</feature>
<keyword evidence="1" id="KW-0547">Nucleotide-binding</keyword>
<dbReference type="InterPro" id="IPR027463">
    <property type="entry name" value="AcrB_DN_DC_subdom"/>
</dbReference>
<evidence type="ECO:0000259" key="4">
    <source>
        <dbReference type="PROSITE" id="PS50893"/>
    </source>
</evidence>
<dbReference type="PRINTS" id="PR00702">
    <property type="entry name" value="ACRIFLAVINRP"/>
</dbReference>
<dbReference type="SUPFAM" id="SSF82866">
    <property type="entry name" value="Multidrug efflux transporter AcrB transmembrane domain"/>
    <property type="match status" value="2"/>
</dbReference>
<evidence type="ECO:0000256" key="3">
    <source>
        <dbReference type="SAM" id="Phobius"/>
    </source>
</evidence>
<dbReference type="InterPro" id="IPR003439">
    <property type="entry name" value="ABC_transporter-like_ATP-bd"/>
</dbReference>
<feature type="transmembrane region" description="Helical" evidence="3">
    <location>
        <begin position="920"/>
        <end position="945"/>
    </location>
</feature>
<feature type="transmembrane region" description="Helical" evidence="3">
    <location>
        <begin position="966"/>
        <end position="987"/>
    </location>
</feature>
<feature type="transmembrane region" description="Helical" evidence="3">
    <location>
        <begin position="1038"/>
        <end position="1057"/>
    </location>
</feature>
<feature type="transmembrane region" description="Helical" evidence="3">
    <location>
        <begin position="869"/>
        <end position="888"/>
    </location>
</feature>
<dbReference type="Gene3D" id="3.30.70.1440">
    <property type="entry name" value="Multidrug efflux transporter AcrB pore domain"/>
    <property type="match status" value="1"/>
</dbReference>
<name>A0ABT5VXS5_9BACT</name>
<dbReference type="PANTHER" id="PTHR32063">
    <property type="match status" value="1"/>
</dbReference>
<proteinExistence type="predicted"/>